<keyword evidence="1" id="KW-1133">Transmembrane helix</keyword>
<organism evidence="2">
    <name type="scientific">Culex pipiens</name>
    <name type="common">House mosquito</name>
    <dbReference type="NCBI Taxonomy" id="7175"/>
    <lineage>
        <taxon>Eukaryota</taxon>
        <taxon>Metazoa</taxon>
        <taxon>Ecdysozoa</taxon>
        <taxon>Arthropoda</taxon>
        <taxon>Hexapoda</taxon>
        <taxon>Insecta</taxon>
        <taxon>Pterygota</taxon>
        <taxon>Neoptera</taxon>
        <taxon>Endopterygota</taxon>
        <taxon>Diptera</taxon>
        <taxon>Nematocera</taxon>
        <taxon>Culicoidea</taxon>
        <taxon>Culicidae</taxon>
        <taxon>Culicinae</taxon>
        <taxon>Culicini</taxon>
        <taxon>Culex</taxon>
        <taxon>Culex</taxon>
    </lineage>
</organism>
<reference evidence="2" key="1">
    <citation type="submission" date="2021-05" db="EMBL/GenBank/DDBJ databases">
        <authorList>
            <person name="Alioto T."/>
            <person name="Alioto T."/>
            <person name="Gomez Garrido J."/>
        </authorList>
    </citation>
    <scope>NUCLEOTIDE SEQUENCE</scope>
</reference>
<dbReference type="AlphaFoldDB" id="A0A8D8BKV4"/>
<keyword evidence="1" id="KW-0472">Membrane</keyword>
<evidence type="ECO:0000313" key="2">
    <source>
        <dbReference type="EMBL" id="CAG6477669.1"/>
    </source>
</evidence>
<accession>A0A8D8BKV4</accession>
<dbReference type="EMBL" id="HBUE01081415">
    <property type="protein sequence ID" value="CAG6477669.1"/>
    <property type="molecule type" value="Transcribed_RNA"/>
</dbReference>
<feature type="transmembrane region" description="Helical" evidence="1">
    <location>
        <begin position="30"/>
        <end position="55"/>
    </location>
</feature>
<sequence>MHRTAHSLFDSSWAIKGNPIGLSRNTTLSVWFGVCPFCPMLLAYCICCFFFFIILSGFGENLLSHLSSTLETGEVPEVGAADANGTGEAHQPDNNHSYILFAVSCVFMHFGSVGSFEPSALTLFPLCARRPETGLPFHT</sequence>
<proteinExistence type="predicted"/>
<protein>
    <submittedName>
        <fullName evidence="2">(northern house mosquito) hypothetical protein</fullName>
    </submittedName>
</protein>
<evidence type="ECO:0000256" key="1">
    <source>
        <dbReference type="SAM" id="Phobius"/>
    </source>
</evidence>
<name>A0A8D8BKV4_CULPI</name>
<keyword evidence="1" id="KW-0812">Transmembrane</keyword>